<dbReference type="InterPro" id="IPR017911">
    <property type="entry name" value="MacB-like_ATP-bd"/>
</dbReference>
<dbReference type="GO" id="GO:0005886">
    <property type="term" value="C:plasma membrane"/>
    <property type="evidence" value="ECO:0007669"/>
    <property type="project" value="TreeGrafter"/>
</dbReference>
<dbReference type="InterPro" id="IPR015854">
    <property type="entry name" value="ABC_transpr_LolD-like"/>
</dbReference>
<dbReference type="CDD" id="cd03255">
    <property type="entry name" value="ABC_MJ0796_LolCDE_FtsE"/>
    <property type="match status" value="1"/>
</dbReference>
<evidence type="ECO:0000313" key="8">
    <source>
        <dbReference type="Proteomes" id="UP000013783"/>
    </source>
</evidence>
<dbReference type="RefSeq" id="WP_010741609.1">
    <property type="nucleotide sequence ID" value="NZ_KB946251.1"/>
</dbReference>
<comment type="caution">
    <text evidence="6">The sequence shown here is derived from an EMBL/GenBank/DDBJ whole genome shotgun (WGS) entry which is preliminary data.</text>
</comment>
<dbReference type="PANTHER" id="PTHR24220">
    <property type="entry name" value="IMPORT ATP-BINDING PROTEIN"/>
    <property type="match status" value="1"/>
</dbReference>
<keyword evidence="2" id="KW-0547">Nucleotide-binding</keyword>
<feature type="domain" description="ABC transporter" evidence="5">
    <location>
        <begin position="5"/>
        <end position="245"/>
    </location>
</feature>
<reference evidence="6 8" key="1">
    <citation type="submission" date="2013-02" db="EMBL/GenBank/DDBJ databases">
        <title>The Genome Sequence of Enterococcus malodoratus ATCC_43197.</title>
        <authorList>
            <consortium name="The Broad Institute Genome Sequencing Platform"/>
            <consortium name="The Broad Institute Genome Sequencing Center for Infectious Disease"/>
            <person name="Earl A.M."/>
            <person name="Gilmore M.S."/>
            <person name="Lebreton F."/>
            <person name="Walker B."/>
            <person name="Young S.K."/>
            <person name="Zeng Q."/>
            <person name="Gargeya S."/>
            <person name="Fitzgerald M."/>
            <person name="Haas B."/>
            <person name="Abouelleil A."/>
            <person name="Alvarado L."/>
            <person name="Arachchi H.M."/>
            <person name="Berlin A.M."/>
            <person name="Chapman S.B."/>
            <person name="Dewar J."/>
            <person name="Goldberg J."/>
            <person name="Griggs A."/>
            <person name="Gujja S."/>
            <person name="Hansen M."/>
            <person name="Howarth C."/>
            <person name="Imamovic A."/>
            <person name="Larimer J."/>
            <person name="McCowan C."/>
            <person name="Murphy C."/>
            <person name="Neiman D."/>
            <person name="Pearson M."/>
            <person name="Priest M."/>
            <person name="Roberts A."/>
            <person name="Saif S."/>
            <person name="Shea T."/>
            <person name="Sisk P."/>
            <person name="Sykes S."/>
            <person name="Wortman J."/>
            <person name="Nusbaum C."/>
            <person name="Birren B."/>
        </authorList>
    </citation>
    <scope>NUCLEOTIDE SEQUENCE [LARGE SCALE GENOMIC DNA]</scope>
    <source>
        <strain evidence="6 8">ATCC 43197</strain>
    </source>
</reference>
<dbReference type="PROSITE" id="PS50893">
    <property type="entry name" value="ABC_TRANSPORTER_2"/>
    <property type="match status" value="1"/>
</dbReference>
<dbReference type="GO" id="GO:0016887">
    <property type="term" value="F:ATP hydrolysis activity"/>
    <property type="evidence" value="ECO:0007669"/>
    <property type="project" value="InterPro"/>
</dbReference>
<dbReference type="GO" id="GO:0005524">
    <property type="term" value="F:ATP binding"/>
    <property type="evidence" value="ECO:0007669"/>
    <property type="project" value="UniProtKB-KW"/>
</dbReference>
<evidence type="ECO:0000256" key="1">
    <source>
        <dbReference type="ARBA" id="ARBA00022448"/>
    </source>
</evidence>
<dbReference type="InterPro" id="IPR027417">
    <property type="entry name" value="P-loop_NTPase"/>
</dbReference>
<dbReference type="GO" id="GO:0022857">
    <property type="term" value="F:transmembrane transporter activity"/>
    <property type="evidence" value="ECO:0007669"/>
    <property type="project" value="UniProtKB-ARBA"/>
</dbReference>
<keyword evidence="3 6" id="KW-0067">ATP-binding</keyword>
<dbReference type="GO" id="GO:0006865">
    <property type="term" value="P:amino acid transport"/>
    <property type="evidence" value="ECO:0007669"/>
    <property type="project" value="UniProtKB-KW"/>
</dbReference>
<dbReference type="Gene3D" id="3.40.50.300">
    <property type="entry name" value="P-loop containing nucleotide triphosphate hydrolases"/>
    <property type="match status" value="1"/>
</dbReference>
<accession>R2RIG6</accession>
<protein>
    <submittedName>
        <fullName evidence="6">ABC transporter ATP-binding protein</fullName>
    </submittedName>
</protein>
<dbReference type="Proteomes" id="UP000014148">
    <property type="component" value="Unassembled WGS sequence"/>
</dbReference>
<dbReference type="OrthoDB" id="9791546at2"/>
<evidence type="ECO:0000259" key="5">
    <source>
        <dbReference type="PROSITE" id="PS50893"/>
    </source>
</evidence>
<dbReference type="FunFam" id="3.40.50.300:FF:000032">
    <property type="entry name" value="Export ABC transporter ATP-binding protein"/>
    <property type="match status" value="1"/>
</dbReference>
<evidence type="ECO:0000256" key="4">
    <source>
        <dbReference type="ARBA" id="ARBA00022970"/>
    </source>
</evidence>
<dbReference type="AlphaFoldDB" id="R2RIG6"/>
<dbReference type="eggNOG" id="COG1136">
    <property type="taxonomic scope" value="Bacteria"/>
</dbReference>
<proteinExistence type="predicted"/>
<evidence type="ECO:0000313" key="7">
    <source>
        <dbReference type="EMBL" id="EOT66468.1"/>
    </source>
</evidence>
<dbReference type="InterPro" id="IPR003593">
    <property type="entry name" value="AAA+_ATPase"/>
</dbReference>
<reference evidence="7 9" key="2">
    <citation type="submission" date="2013-03" db="EMBL/GenBank/DDBJ databases">
        <title>The Genome Sequence of Enterococcus malodoratus ATCC_43197 (PacBio/Illumina hybrid assembly).</title>
        <authorList>
            <consortium name="The Broad Institute Genomics Platform"/>
            <consortium name="The Broad Institute Genome Sequencing Center for Infectious Disease"/>
            <person name="Earl A."/>
            <person name="Russ C."/>
            <person name="Gilmore M."/>
            <person name="Surin D."/>
            <person name="Walker B."/>
            <person name="Young S."/>
            <person name="Zeng Q."/>
            <person name="Gargeya S."/>
            <person name="Fitzgerald M."/>
            <person name="Haas B."/>
            <person name="Abouelleil A."/>
            <person name="Allen A.W."/>
            <person name="Alvarado L."/>
            <person name="Arachchi H.M."/>
            <person name="Berlin A.M."/>
            <person name="Chapman S.B."/>
            <person name="Gainer-Dewar J."/>
            <person name="Goldberg J."/>
            <person name="Griggs A."/>
            <person name="Gujja S."/>
            <person name="Hansen M."/>
            <person name="Howarth C."/>
            <person name="Imamovic A."/>
            <person name="Ireland A."/>
            <person name="Larimer J."/>
            <person name="McCowan C."/>
            <person name="Murphy C."/>
            <person name="Pearson M."/>
            <person name="Poon T.W."/>
            <person name="Priest M."/>
            <person name="Roberts A."/>
            <person name="Saif S."/>
            <person name="Shea T."/>
            <person name="Sisk P."/>
            <person name="Sykes S."/>
            <person name="Wortman J."/>
            <person name="Nusbaum C."/>
            <person name="Birren B."/>
        </authorList>
    </citation>
    <scope>NUCLEOTIDE SEQUENCE [LARGE SCALE GENOMIC DNA]</scope>
    <source>
        <strain evidence="7 9">ATCC 43197</strain>
    </source>
</reference>
<name>R2RIG6_9ENTE</name>
<dbReference type="SMART" id="SM00382">
    <property type="entry name" value="AAA"/>
    <property type="match status" value="1"/>
</dbReference>
<keyword evidence="4" id="KW-0029">Amino-acid transport</keyword>
<dbReference type="EMBL" id="AJAK01000019">
    <property type="protein sequence ID" value="EOH75799.1"/>
    <property type="molecule type" value="Genomic_DNA"/>
</dbReference>
<evidence type="ECO:0000256" key="3">
    <source>
        <dbReference type="ARBA" id="ARBA00022840"/>
    </source>
</evidence>
<gene>
    <name evidence="7" type="ORF">I585_01988</name>
    <name evidence="6" type="ORF">UAI_02808</name>
</gene>
<dbReference type="PANTHER" id="PTHR24220:SF674">
    <property type="entry name" value="BACITRACIN EXPORT ATP-BINDING PROTEIN BCEA"/>
    <property type="match status" value="1"/>
</dbReference>
<evidence type="ECO:0000313" key="6">
    <source>
        <dbReference type="EMBL" id="EOH75799.1"/>
    </source>
</evidence>
<sequence>MEKIVSINEVKKTYGKGNQKKTEALKGISFEVEKGEFVGIMGASGSGKSTLLNLLATLDKPTGGKITINQADVTKLSGNQLADFRSREIGFIFQDFNLLENLTAAENIAVPLSLQGVKGKEIHRRVAAVAQRLSIESILSSYPAQISGGQKQRVAAARALITQPTILLGDEPTGALDSNSARDLLDTMEELNQKDQVSILLVTHDPFSASYCQRILFIKDGVIYQEVKRENQTREAFYRQILSILGNLEQ</sequence>
<dbReference type="GeneID" id="79786151"/>
<dbReference type="SUPFAM" id="SSF52540">
    <property type="entry name" value="P-loop containing nucleoside triphosphate hydrolases"/>
    <property type="match status" value="1"/>
</dbReference>
<dbReference type="Pfam" id="PF00005">
    <property type="entry name" value="ABC_tran"/>
    <property type="match status" value="1"/>
</dbReference>
<organism evidence="6 8">
    <name type="scientific">Enterococcus malodoratus ATCC 43197</name>
    <dbReference type="NCBI Taxonomy" id="1158601"/>
    <lineage>
        <taxon>Bacteria</taxon>
        <taxon>Bacillati</taxon>
        <taxon>Bacillota</taxon>
        <taxon>Bacilli</taxon>
        <taxon>Lactobacillales</taxon>
        <taxon>Enterococcaceae</taxon>
        <taxon>Enterococcus</taxon>
    </lineage>
</organism>
<dbReference type="Proteomes" id="UP000013783">
    <property type="component" value="Unassembled WGS sequence"/>
</dbReference>
<dbReference type="PATRIC" id="fig|1158601.3.peg.2770"/>
<keyword evidence="9" id="KW-1185">Reference proteome</keyword>
<dbReference type="InterPro" id="IPR003439">
    <property type="entry name" value="ABC_transporter-like_ATP-bd"/>
</dbReference>
<keyword evidence="1" id="KW-0813">Transport</keyword>
<dbReference type="EMBL" id="ASWA01000003">
    <property type="protein sequence ID" value="EOT66468.1"/>
    <property type="molecule type" value="Genomic_DNA"/>
</dbReference>
<dbReference type="GO" id="GO:0098796">
    <property type="term" value="C:membrane protein complex"/>
    <property type="evidence" value="ECO:0007669"/>
    <property type="project" value="UniProtKB-ARBA"/>
</dbReference>
<dbReference type="STRING" id="71451.RV07_GL004031"/>
<evidence type="ECO:0000256" key="2">
    <source>
        <dbReference type="ARBA" id="ARBA00022741"/>
    </source>
</evidence>
<evidence type="ECO:0000313" key="9">
    <source>
        <dbReference type="Proteomes" id="UP000014148"/>
    </source>
</evidence>